<dbReference type="AlphaFoldDB" id="A0A1A2XKS2"/>
<accession>A0A1A2XKS2</accession>
<keyword evidence="1" id="KW-0560">Oxidoreductase</keyword>
<gene>
    <name evidence="2" type="ORF">A5710_06940</name>
</gene>
<sequence>MSATDWTLEQGSPQYGRTAVVTGANTGVGLEVARGLATLGATVVLACRNGDAAAAARDDILRTVPGARIDVVALDVADLASVRACAEELRAGYPVIDVLVNNAGVMHQSRQLTADGFEGDFGTNFLGPFALTGLLLDRVLASPAGRIVAVNSKTSRGGRIAFDDLQLEKSFTPAVAYTQSKLAQLMAVFELQRRLEALGSTAISLAAHPGGTRTGILREQPRSVRWVFNRRFRHLTGWFTQDPTGGALPMLRAATDPAATGGQFYGPGGRFEQIGPPVLVRAAGRAQDIEAQQRLWKIAEDLTGVTYPMTREPS</sequence>
<dbReference type="GO" id="GO:0016491">
    <property type="term" value="F:oxidoreductase activity"/>
    <property type="evidence" value="ECO:0007669"/>
    <property type="project" value="UniProtKB-KW"/>
</dbReference>
<dbReference type="SUPFAM" id="SSF51735">
    <property type="entry name" value="NAD(P)-binding Rossmann-fold domains"/>
    <property type="match status" value="1"/>
</dbReference>
<evidence type="ECO:0000313" key="2">
    <source>
        <dbReference type="EMBL" id="OBI26369.1"/>
    </source>
</evidence>
<name>A0A1A2XKS2_MYCSD</name>
<proteinExistence type="predicted"/>
<dbReference type="PANTHER" id="PTHR43157:SF31">
    <property type="entry name" value="PHOSPHATIDYLINOSITOL-GLYCAN BIOSYNTHESIS CLASS F PROTEIN"/>
    <property type="match status" value="1"/>
</dbReference>
<dbReference type="NCBIfam" id="NF004846">
    <property type="entry name" value="PRK06197.1"/>
    <property type="match status" value="1"/>
</dbReference>
<dbReference type="PRINTS" id="PR00081">
    <property type="entry name" value="GDHRDH"/>
</dbReference>
<organism evidence="2 3">
    <name type="scientific">Mycolicibacter sinensis (strain JDM601)</name>
    <name type="common">Mycobacterium sinense</name>
    <dbReference type="NCBI Taxonomy" id="875328"/>
    <lineage>
        <taxon>Bacteria</taxon>
        <taxon>Bacillati</taxon>
        <taxon>Actinomycetota</taxon>
        <taxon>Actinomycetes</taxon>
        <taxon>Mycobacteriales</taxon>
        <taxon>Mycobacteriaceae</taxon>
        <taxon>Mycolicibacter</taxon>
    </lineage>
</organism>
<evidence type="ECO:0000256" key="1">
    <source>
        <dbReference type="ARBA" id="ARBA00023002"/>
    </source>
</evidence>
<dbReference type="EMBL" id="LZKG01000137">
    <property type="protein sequence ID" value="OBI26369.1"/>
    <property type="molecule type" value="Genomic_DNA"/>
</dbReference>
<dbReference type="Gene3D" id="3.40.50.720">
    <property type="entry name" value="NAD(P)-binding Rossmann-like Domain"/>
    <property type="match status" value="1"/>
</dbReference>
<reference evidence="3" key="1">
    <citation type="submission" date="2016-06" db="EMBL/GenBank/DDBJ databases">
        <authorList>
            <person name="Sutton G."/>
            <person name="Brinkac L."/>
            <person name="Sanka R."/>
            <person name="Adams M."/>
            <person name="Lau E."/>
            <person name="Sam S."/>
            <person name="Sreng N."/>
            <person name="Him V."/>
            <person name="Kerleguer A."/>
            <person name="Cheng S."/>
        </authorList>
    </citation>
    <scope>NUCLEOTIDE SEQUENCE [LARGE SCALE GENOMIC DNA]</scope>
    <source>
        <strain evidence="3">E1876</strain>
    </source>
</reference>
<dbReference type="RefSeq" id="WP_065019387.1">
    <property type="nucleotide sequence ID" value="NZ_LZKG01000137.1"/>
</dbReference>
<dbReference type="InterPro" id="IPR002347">
    <property type="entry name" value="SDR_fam"/>
</dbReference>
<dbReference type="InterPro" id="IPR036291">
    <property type="entry name" value="NAD(P)-bd_dom_sf"/>
</dbReference>
<dbReference type="Proteomes" id="UP000093943">
    <property type="component" value="Unassembled WGS sequence"/>
</dbReference>
<dbReference type="PANTHER" id="PTHR43157">
    <property type="entry name" value="PHOSPHATIDYLINOSITOL-GLYCAN BIOSYNTHESIS CLASS F PROTEIN-RELATED"/>
    <property type="match status" value="1"/>
</dbReference>
<comment type="caution">
    <text evidence="2">The sequence shown here is derived from an EMBL/GenBank/DDBJ whole genome shotgun (WGS) entry which is preliminary data.</text>
</comment>
<dbReference type="CDD" id="cd05327">
    <property type="entry name" value="retinol-DH_like_SDR_c_like"/>
    <property type="match status" value="1"/>
</dbReference>
<evidence type="ECO:0000313" key="3">
    <source>
        <dbReference type="Proteomes" id="UP000093943"/>
    </source>
</evidence>
<protein>
    <submittedName>
        <fullName evidence="2">Short-chain dehydrogenase</fullName>
    </submittedName>
</protein>
<dbReference type="Pfam" id="PF00106">
    <property type="entry name" value="adh_short"/>
    <property type="match status" value="1"/>
</dbReference>